<sequence length="219" mass="24549">MSSIAVEISPSQHPAVLQHTEIMPPRMNRSSDVAPSISLKDEEPLDDIIGSPEIQPSTSEDKEQRKKAGFNLKKTAMNVVSGMKRKKKGLGEDDERSKSHEELSTDIGDQANPDKGKLKNISFNKMLNTFSHPSQKFNKMWSSLNKTFSSTSNQVQFNELSETRSTMTLGRFFGKKRDTVELPPMKEERKAQTLGRMFNFKSPAKKQTQSVAGVSVEKD</sequence>
<evidence type="ECO:0000256" key="1">
    <source>
        <dbReference type="SAM" id="MobiDB-lite"/>
    </source>
</evidence>
<protein>
    <submittedName>
        <fullName evidence="2">DNA polymerase IV</fullName>
    </submittedName>
</protein>
<feature type="region of interest" description="Disordered" evidence="1">
    <location>
        <begin position="199"/>
        <end position="219"/>
    </location>
</feature>
<proteinExistence type="predicted"/>
<feature type="compositionally biased region" description="Basic and acidic residues" evidence="1">
    <location>
        <begin position="89"/>
        <end position="103"/>
    </location>
</feature>
<organism evidence="2">
    <name type="scientific">Lygus hesperus</name>
    <name type="common">Western plant bug</name>
    <dbReference type="NCBI Taxonomy" id="30085"/>
    <lineage>
        <taxon>Eukaryota</taxon>
        <taxon>Metazoa</taxon>
        <taxon>Ecdysozoa</taxon>
        <taxon>Arthropoda</taxon>
        <taxon>Hexapoda</taxon>
        <taxon>Insecta</taxon>
        <taxon>Pterygota</taxon>
        <taxon>Neoptera</taxon>
        <taxon>Paraneoptera</taxon>
        <taxon>Hemiptera</taxon>
        <taxon>Heteroptera</taxon>
        <taxon>Panheteroptera</taxon>
        <taxon>Cimicomorpha</taxon>
        <taxon>Miridae</taxon>
        <taxon>Mirini</taxon>
        <taxon>Lygus</taxon>
    </lineage>
</organism>
<feature type="region of interest" description="Disordered" evidence="1">
    <location>
        <begin position="1"/>
        <end position="116"/>
    </location>
</feature>
<dbReference type="EMBL" id="GBRD01016201">
    <property type="protein sequence ID" value="JAG49625.1"/>
    <property type="molecule type" value="Transcribed_RNA"/>
</dbReference>
<reference evidence="2" key="1">
    <citation type="journal article" date="2014" name="PLoS ONE">
        <title>Transcriptome-Based Identification of ABC Transporters in the Western Tarnished Plant Bug Lygus hesperus.</title>
        <authorList>
            <person name="Hull J.J."/>
            <person name="Chaney K."/>
            <person name="Geib S.M."/>
            <person name="Fabrick J.A."/>
            <person name="Brent C.S."/>
            <person name="Walsh D."/>
            <person name="Lavine L.C."/>
        </authorList>
    </citation>
    <scope>NUCLEOTIDE SEQUENCE</scope>
</reference>
<dbReference type="AlphaFoldDB" id="A0A0A9W751"/>
<dbReference type="EMBL" id="GBHO01041271">
    <property type="protein sequence ID" value="JAG02333.1"/>
    <property type="molecule type" value="Transcribed_RNA"/>
</dbReference>
<name>A0A0A9W751_LYGHE</name>
<reference evidence="3" key="3">
    <citation type="submission" date="2014-09" db="EMBL/GenBank/DDBJ databases">
        <authorList>
            <person name="Magalhaes I.L.F."/>
            <person name="Oliveira U."/>
            <person name="Santos F.R."/>
            <person name="Vidigal T.H.D.A."/>
            <person name="Brescovit A.D."/>
            <person name="Santos A.J."/>
        </authorList>
    </citation>
    <scope>NUCLEOTIDE SEQUENCE</scope>
</reference>
<reference evidence="2" key="2">
    <citation type="submission" date="2014-07" db="EMBL/GenBank/DDBJ databases">
        <authorList>
            <person name="Hull J."/>
        </authorList>
    </citation>
    <scope>NUCLEOTIDE SEQUENCE</scope>
</reference>
<evidence type="ECO:0000313" key="2">
    <source>
        <dbReference type="EMBL" id="JAG02333.1"/>
    </source>
</evidence>
<accession>A0A0A9W751</accession>
<gene>
    <name evidence="2" type="primary">dbh_0</name>
    <name evidence="2" type="ORF">CM83_100579</name>
</gene>
<evidence type="ECO:0000313" key="3">
    <source>
        <dbReference type="EMBL" id="JAG49625.1"/>
    </source>
</evidence>